<dbReference type="KEGG" id="tet:TTHERM_00463720"/>
<feature type="region of interest" description="Disordered" evidence="1">
    <location>
        <begin position="846"/>
        <end position="927"/>
    </location>
</feature>
<organism evidence="2 3">
    <name type="scientific">Tetrahymena thermophila (strain SB210)</name>
    <dbReference type="NCBI Taxonomy" id="312017"/>
    <lineage>
        <taxon>Eukaryota</taxon>
        <taxon>Sar</taxon>
        <taxon>Alveolata</taxon>
        <taxon>Ciliophora</taxon>
        <taxon>Intramacronucleata</taxon>
        <taxon>Oligohymenophorea</taxon>
        <taxon>Hymenostomatida</taxon>
        <taxon>Tetrahymenina</taxon>
        <taxon>Tetrahymenidae</taxon>
        <taxon>Tetrahymena</taxon>
    </lineage>
</organism>
<accession>Q23PR1</accession>
<dbReference type="HOGENOM" id="CLU_241090_0_0_1"/>
<reference evidence="3" key="1">
    <citation type="journal article" date="2006" name="PLoS Biol.">
        <title>Macronuclear genome sequence of the ciliate Tetrahymena thermophila, a model eukaryote.</title>
        <authorList>
            <person name="Eisen J.A."/>
            <person name="Coyne R.S."/>
            <person name="Wu M."/>
            <person name="Wu D."/>
            <person name="Thiagarajan M."/>
            <person name="Wortman J.R."/>
            <person name="Badger J.H."/>
            <person name="Ren Q."/>
            <person name="Amedeo P."/>
            <person name="Jones K.M."/>
            <person name="Tallon L.J."/>
            <person name="Delcher A.L."/>
            <person name="Salzberg S.L."/>
            <person name="Silva J.C."/>
            <person name="Haas B.J."/>
            <person name="Majoros W.H."/>
            <person name="Farzad M."/>
            <person name="Carlton J.M."/>
            <person name="Smith R.K. Jr."/>
            <person name="Garg J."/>
            <person name="Pearlman R.E."/>
            <person name="Karrer K.M."/>
            <person name="Sun L."/>
            <person name="Manning G."/>
            <person name="Elde N.C."/>
            <person name="Turkewitz A.P."/>
            <person name="Asai D.J."/>
            <person name="Wilkes D.E."/>
            <person name="Wang Y."/>
            <person name="Cai H."/>
            <person name="Collins K."/>
            <person name="Stewart B.A."/>
            <person name="Lee S.R."/>
            <person name="Wilamowska K."/>
            <person name="Weinberg Z."/>
            <person name="Ruzzo W.L."/>
            <person name="Wloga D."/>
            <person name="Gaertig J."/>
            <person name="Frankel J."/>
            <person name="Tsao C.-C."/>
            <person name="Gorovsky M.A."/>
            <person name="Keeling P.J."/>
            <person name="Waller R.F."/>
            <person name="Patron N.J."/>
            <person name="Cherry J.M."/>
            <person name="Stover N.A."/>
            <person name="Krieger C.J."/>
            <person name="del Toro C."/>
            <person name="Ryder H.F."/>
            <person name="Williamson S.C."/>
            <person name="Barbeau R.A."/>
            <person name="Hamilton E.P."/>
            <person name="Orias E."/>
        </authorList>
    </citation>
    <scope>NUCLEOTIDE SEQUENCE [LARGE SCALE GENOMIC DNA]</scope>
    <source>
        <strain evidence="3">SB210</strain>
    </source>
</reference>
<proteinExistence type="predicted"/>
<evidence type="ECO:0008006" key="4">
    <source>
        <dbReference type="Google" id="ProtNLM"/>
    </source>
</evidence>
<dbReference type="STRING" id="312017.Q23PR1"/>
<dbReference type="InterPro" id="IPR011990">
    <property type="entry name" value="TPR-like_helical_dom_sf"/>
</dbReference>
<sequence length="1665" mass="192062">MINKGVESTKSSIQESGIYSTTPASQQAKYQKQQHPFYQANQQYQMNNSNYKLGNSSNNYNSIISTASKASTQQIAGVNLQAKGYLSSIAQQDVNSRNFIHNNRKLVMNSGSQQYSASTQATINTMNGGGYFPTQINTEANGFLSSPLINNDIINNNIPLQYQSNKNSQILRMGENMEYLLGKGYLRDACDSFLDYVYQVQDLHFDQLLSDEFCEGSEELQLKESALLYKLSTKFSSYLLQTSSQSTHSNTIINQENINQAQIDIDNSFVILQFIQKVIQSAQNKHEETLILKWKANYYSNLAVYYIRRHEYMLSINYFNLSLQMLQCLQTILQQKIQQNNPNFNTSQAVDQINGEINGNKQQNFNNQHFTSSDNLEIEEDLQLENQLKQPQQQTSRVTQQSNIYTELHQDLPQNLINEINNQVTQKSIVLNNLAVLYGIMEDLDKAEELLIQSVYSMESEVFQQIRNISTQYLRKDKQFLEKLPVLIYGYIFYEGVRKKKLIRNEQPILQTNDPFQYAPNTFLKNAYSLSKKYFGEDNAFTHKIDFFRKRYSLHNQYSDVLAETFPYEVDFQKLKGAQMYFQQQQSEQIYANYILGQDPAKFNTTFTTNQLFSNGACSSIKKQRTESIQKRYSDIFEDIPEDKNIQQNEEKNQDQRKGRNRSLHSLVQNKQNSSLQNRNLGMPQNLNSFLIQQSIWTNRAKPVRSQHQFRIQTQGIDFNQRTRNSNPRNFMVSPNKESNGGSIDLQQDIRIIQKSLAQIENQLNTIKHSNGSISNIGENQDLSKYKKQSKSQSHQNNTEQSSIQREQKVKTKEEEKLESNQIQDNEINTNDYIVHGGVSKIHQKAFAQSNQTNSVRDDRSNSNGSIKPSQFKKESSKQQEKLQKQNIPDYKEIQKQQPQIQKNQIQEQVKKPNLQTTPKIQEQTKEKIAVPQESVQNKIQSENSSVTFGGSFSQSQALIQSQKQKITQKDEKNFTQYSQKKPIAQNDKDQKPQQILTSNSQKSLINLMSNTSIANNYSEVNIQKKSTVDDRQEAPKIASILQQQQNYQISKITETIVKNLQVDQVFVLKKRIHIKDTGDNYIVKCGVLYNKQEKVYKISISSQIGQSSNAPKVEEIELSILTNLLCFVSFQDVLPSTMNLDSINSLYDVCKYFILPFVGLQSKQPERMYNSIGSQAQQNNFMNDLENKVIMVNPRAHGILSEYYKTMFLDQNVLIQFNYIEGFQFRVVICDKETNKKNIRIDVEYDEGSFNALYTTTDKDEYHAQKLKDFFDCTLESETSQQGVELVHRDIELEGLQSVMKRKQTTLTEEYFTQSVKIQNYNNFFTHFSNIVIEFERIIKTFSTHKSLESLCKDVSSFRVRVYQGLKKSMTIITTDSQNKFYPPTTSLASSSNEKNIGVRCLLFNNFESYGAKGIKLKEKGEYTLSVKEMQKIYGLNYNNLLNEQKLILFTLCSYNFNLRVIEKISDSMQKQQSNVEENSIIRVQTVCGGETTFLIQGLDNYQYPMTFEVFGSKDIFLGVKITLYCPITCEEQGIFLTTNQNSWLFQNEILKKKLHHFAVDSLPLSNYFITHIFKKIAVPVLYSNLYIENTNLSLQRQGSQSPIYYSGASSPFAKYSSDQKYSKNPPKLLGTKGLITDNCTILRLETILDPNNVINHFLPQKSK</sequence>
<gene>
    <name evidence="2" type="ORF">TTHERM_00463720</name>
</gene>
<feature type="region of interest" description="Disordered" evidence="1">
    <location>
        <begin position="1"/>
        <end position="34"/>
    </location>
</feature>
<feature type="compositionally biased region" description="Basic and acidic residues" evidence="1">
    <location>
        <begin position="872"/>
        <end position="895"/>
    </location>
</feature>
<feature type="region of interest" description="Disordered" evidence="1">
    <location>
        <begin position="721"/>
        <end position="743"/>
    </location>
</feature>
<evidence type="ECO:0000313" key="2">
    <source>
        <dbReference type="EMBL" id="EAR98624.2"/>
    </source>
</evidence>
<dbReference type="GeneID" id="7826455"/>
<protein>
    <recommendedName>
        <fullName evidence="4">Tetratricopeptide repeat protein</fullName>
    </recommendedName>
</protein>
<feature type="compositionally biased region" description="Basic and acidic residues" evidence="1">
    <location>
        <begin position="642"/>
        <end position="658"/>
    </location>
</feature>
<feature type="compositionally biased region" description="Basic and acidic residues" evidence="1">
    <location>
        <begin position="806"/>
        <end position="819"/>
    </location>
</feature>
<keyword evidence="3" id="KW-1185">Reference proteome</keyword>
<feature type="compositionally biased region" description="Low complexity" evidence="1">
    <location>
        <begin position="896"/>
        <end position="908"/>
    </location>
</feature>
<dbReference type="SUPFAM" id="SSF48452">
    <property type="entry name" value="TPR-like"/>
    <property type="match status" value="1"/>
</dbReference>
<dbReference type="eggNOG" id="ENOG502SSDG">
    <property type="taxonomic scope" value="Eukaryota"/>
</dbReference>
<feature type="region of interest" description="Disordered" evidence="1">
    <location>
        <begin position="971"/>
        <end position="994"/>
    </location>
</feature>
<dbReference type="RefSeq" id="XP_001018869.2">
    <property type="nucleotide sequence ID" value="XM_001018869.2"/>
</dbReference>
<feature type="region of interest" description="Disordered" evidence="1">
    <location>
        <begin position="784"/>
        <end position="824"/>
    </location>
</feature>
<feature type="region of interest" description="Disordered" evidence="1">
    <location>
        <begin position="639"/>
        <end position="664"/>
    </location>
</feature>
<dbReference type="EMBL" id="GG662650">
    <property type="protein sequence ID" value="EAR98624.2"/>
    <property type="molecule type" value="Genomic_DNA"/>
</dbReference>
<dbReference type="OrthoDB" id="300634at2759"/>
<dbReference type="InParanoid" id="Q23PR1"/>
<name>Q23PR1_TETTS</name>
<evidence type="ECO:0000256" key="1">
    <source>
        <dbReference type="SAM" id="MobiDB-lite"/>
    </source>
</evidence>
<evidence type="ECO:0000313" key="3">
    <source>
        <dbReference type="Proteomes" id="UP000009168"/>
    </source>
</evidence>
<dbReference type="Proteomes" id="UP000009168">
    <property type="component" value="Unassembled WGS sequence"/>
</dbReference>